<evidence type="ECO:0000256" key="1">
    <source>
        <dbReference type="ARBA" id="ARBA00004123"/>
    </source>
</evidence>
<keyword evidence="3" id="KW-0540">Nuclease</keyword>
<keyword evidence="4" id="KW-0378">Hydrolase</keyword>
<dbReference type="PANTHER" id="PTHR12801:SF115">
    <property type="entry name" value="FI18136P1-RELATED"/>
    <property type="match status" value="1"/>
</dbReference>
<dbReference type="OrthoDB" id="206335at2759"/>
<evidence type="ECO:0000256" key="6">
    <source>
        <dbReference type="ARBA" id="ARBA00023242"/>
    </source>
</evidence>
<keyword evidence="10" id="KW-1185">Reference proteome</keyword>
<evidence type="ECO:0000256" key="4">
    <source>
        <dbReference type="ARBA" id="ARBA00022801"/>
    </source>
</evidence>
<dbReference type="InterPro" id="IPR036397">
    <property type="entry name" value="RNaseH_sf"/>
</dbReference>
<dbReference type="Gene3D" id="3.30.420.10">
    <property type="entry name" value="Ribonuclease H-like superfamily/Ribonuclease H"/>
    <property type="match status" value="1"/>
</dbReference>
<gene>
    <name evidence="9" type="ORF">GQ43DRAFT_373900</name>
</gene>
<dbReference type="InterPro" id="IPR047021">
    <property type="entry name" value="REXO1/3/4-like"/>
</dbReference>
<name>A0A9P4JJT6_9PLEO</name>
<dbReference type="GO" id="GO:0004527">
    <property type="term" value="F:exonuclease activity"/>
    <property type="evidence" value="ECO:0007669"/>
    <property type="project" value="UniProtKB-KW"/>
</dbReference>
<sequence length="639" mass="71669">MSSKFTTAGGVGRPLAKVRKTEPKEKAASISPSCHLEKPVTVRMLQEFALFLLSDGYPPKWLSIKEATRIQRVVMLMVPGLEMAMFEKNADWGLLSDSSSPDLQQMIKKFGADLSIQRSENDHQPKRLLPADLHAPLQPLAAIFTHVWPVLTEEAGSSLNVASPAESVIYSPIQCTWEEKSIRRHDGREGQAEPPKYTWVDKPTPITNFIATLEQQQTYDNPVIHPAWYTTPETKAQAYRHRKETGTSVEDGWLDTRVKALEDGNVSPDEVDPADLTAGRDVLAIDCEMCLACDDTMVLTRVSLVDWDGKKVLDEFVKPEVRIKNYLTQYSGITEEDLKGVRTTLSDIQQQLLQIITPRTLLIGHSIDSDLAALKLTHPFLVDTTLLYPHPHGLPSRQGLKFLAKKYLDRDIQRHTEKGHDSIEDALAALDLVREKCNRGAAWGTSMANSEPITQRLARTRRPNCAKSLSEGHMQFRAGTLIDWSPGVPGSIACRNDAEVVHNVQKVIEDDVQRSDFVWARLQELEVRRGWWSADYNPFGPAPVSDPVSLEAAVTVTVQHVANIYHSLPKGTAFVVYSGTGNPVPMMELRRLKRQFNREFKRQLIPWDDLSIQWTSNEDQALRHAVDAARKGVSFVGIK</sequence>
<proteinExistence type="inferred from homology"/>
<dbReference type="InterPro" id="IPR012337">
    <property type="entry name" value="RNaseH-like_sf"/>
</dbReference>
<accession>A0A9P4JJT6</accession>
<dbReference type="Proteomes" id="UP000799536">
    <property type="component" value="Unassembled WGS sequence"/>
</dbReference>
<evidence type="ECO:0000256" key="7">
    <source>
        <dbReference type="SAM" id="MobiDB-lite"/>
    </source>
</evidence>
<dbReference type="SUPFAM" id="SSF53098">
    <property type="entry name" value="Ribonuclease H-like"/>
    <property type="match status" value="1"/>
</dbReference>
<dbReference type="FunFam" id="3.30.420.10:FF:000019">
    <property type="entry name" value="RNA exonuclease NEF-sp"/>
    <property type="match status" value="1"/>
</dbReference>
<dbReference type="AlphaFoldDB" id="A0A9P4JJT6"/>
<comment type="subcellular location">
    <subcellularLocation>
        <location evidence="1">Nucleus</location>
    </subcellularLocation>
</comment>
<keyword evidence="6" id="KW-0539">Nucleus</keyword>
<organism evidence="9 10">
    <name type="scientific">Delitschia confertaspora ATCC 74209</name>
    <dbReference type="NCBI Taxonomy" id="1513339"/>
    <lineage>
        <taxon>Eukaryota</taxon>
        <taxon>Fungi</taxon>
        <taxon>Dikarya</taxon>
        <taxon>Ascomycota</taxon>
        <taxon>Pezizomycotina</taxon>
        <taxon>Dothideomycetes</taxon>
        <taxon>Pleosporomycetidae</taxon>
        <taxon>Pleosporales</taxon>
        <taxon>Delitschiaceae</taxon>
        <taxon>Delitschia</taxon>
    </lineage>
</organism>
<dbReference type="EMBL" id="ML994024">
    <property type="protein sequence ID" value="KAF2200415.1"/>
    <property type="molecule type" value="Genomic_DNA"/>
</dbReference>
<evidence type="ECO:0000313" key="10">
    <source>
        <dbReference type="Proteomes" id="UP000799536"/>
    </source>
</evidence>
<evidence type="ECO:0000256" key="5">
    <source>
        <dbReference type="ARBA" id="ARBA00022839"/>
    </source>
</evidence>
<reference evidence="9" key="1">
    <citation type="journal article" date="2020" name="Stud. Mycol.">
        <title>101 Dothideomycetes genomes: a test case for predicting lifestyles and emergence of pathogens.</title>
        <authorList>
            <person name="Haridas S."/>
            <person name="Albert R."/>
            <person name="Binder M."/>
            <person name="Bloem J."/>
            <person name="Labutti K."/>
            <person name="Salamov A."/>
            <person name="Andreopoulos B."/>
            <person name="Baker S."/>
            <person name="Barry K."/>
            <person name="Bills G."/>
            <person name="Bluhm B."/>
            <person name="Cannon C."/>
            <person name="Castanera R."/>
            <person name="Culley D."/>
            <person name="Daum C."/>
            <person name="Ezra D."/>
            <person name="Gonzalez J."/>
            <person name="Henrissat B."/>
            <person name="Kuo A."/>
            <person name="Liang C."/>
            <person name="Lipzen A."/>
            <person name="Lutzoni F."/>
            <person name="Magnuson J."/>
            <person name="Mondo S."/>
            <person name="Nolan M."/>
            <person name="Ohm R."/>
            <person name="Pangilinan J."/>
            <person name="Park H.-J."/>
            <person name="Ramirez L."/>
            <person name="Alfaro M."/>
            <person name="Sun H."/>
            <person name="Tritt A."/>
            <person name="Yoshinaga Y."/>
            <person name="Zwiers L.-H."/>
            <person name="Turgeon B."/>
            <person name="Goodwin S."/>
            <person name="Spatafora J."/>
            <person name="Crous P."/>
            <person name="Grigoriev I."/>
        </authorList>
    </citation>
    <scope>NUCLEOTIDE SEQUENCE</scope>
    <source>
        <strain evidence="9">ATCC 74209</strain>
    </source>
</reference>
<feature type="region of interest" description="Disordered" evidence="7">
    <location>
        <begin position="1"/>
        <end position="30"/>
    </location>
</feature>
<keyword evidence="5" id="KW-0269">Exonuclease</keyword>
<feature type="domain" description="Exonuclease" evidence="8">
    <location>
        <begin position="281"/>
        <end position="442"/>
    </location>
</feature>
<dbReference type="GO" id="GO:0003676">
    <property type="term" value="F:nucleic acid binding"/>
    <property type="evidence" value="ECO:0007669"/>
    <property type="project" value="InterPro"/>
</dbReference>
<dbReference type="GO" id="GO:0005634">
    <property type="term" value="C:nucleus"/>
    <property type="evidence" value="ECO:0007669"/>
    <property type="project" value="UniProtKB-SubCell"/>
</dbReference>
<dbReference type="Pfam" id="PF00929">
    <property type="entry name" value="RNase_T"/>
    <property type="match status" value="1"/>
</dbReference>
<comment type="caution">
    <text evidence="9">The sequence shown here is derived from an EMBL/GenBank/DDBJ whole genome shotgun (WGS) entry which is preliminary data.</text>
</comment>
<dbReference type="InterPro" id="IPR034922">
    <property type="entry name" value="REX1-like_exo"/>
</dbReference>
<dbReference type="CDD" id="cd06145">
    <property type="entry name" value="REX1_like"/>
    <property type="match status" value="1"/>
</dbReference>
<comment type="similarity">
    <text evidence="2">Belongs to the REXO1/REXO3 family.</text>
</comment>
<dbReference type="InterPro" id="IPR013520">
    <property type="entry name" value="Ribonucl_H"/>
</dbReference>
<evidence type="ECO:0000256" key="2">
    <source>
        <dbReference type="ARBA" id="ARBA00006357"/>
    </source>
</evidence>
<evidence type="ECO:0000259" key="8">
    <source>
        <dbReference type="SMART" id="SM00479"/>
    </source>
</evidence>
<protein>
    <recommendedName>
        <fullName evidence="8">Exonuclease domain-containing protein</fullName>
    </recommendedName>
</protein>
<evidence type="ECO:0000256" key="3">
    <source>
        <dbReference type="ARBA" id="ARBA00022722"/>
    </source>
</evidence>
<dbReference type="SMART" id="SM00479">
    <property type="entry name" value="EXOIII"/>
    <property type="match status" value="1"/>
</dbReference>
<dbReference type="PANTHER" id="PTHR12801">
    <property type="entry name" value="RNA EXONUCLEASE REXO1 / RECO3 FAMILY MEMBER-RELATED"/>
    <property type="match status" value="1"/>
</dbReference>
<evidence type="ECO:0000313" key="9">
    <source>
        <dbReference type="EMBL" id="KAF2200415.1"/>
    </source>
</evidence>